<name>A0ACC0AFP3_CATRO</name>
<evidence type="ECO:0000313" key="1">
    <source>
        <dbReference type="EMBL" id="KAI5659434.1"/>
    </source>
</evidence>
<accession>A0ACC0AFP3</accession>
<gene>
    <name evidence="1" type="ORF">M9H77_28227</name>
</gene>
<evidence type="ECO:0000313" key="2">
    <source>
        <dbReference type="Proteomes" id="UP001060085"/>
    </source>
</evidence>
<protein>
    <submittedName>
        <fullName evidence="1">Uncharacterized protein</fullName>
    </submittedName>
</protein>
<dbReference type="EMBL" id="CM044706">
    <property type="protein sequence ID" value="KAI5659434.1"/>
    <property type="molecule type" value="Genomic_DNA"/>
</dbReference>
<keyword evidence="2" id="KW-1185">Reference proteome</keyword>
<comment type="caution">
    <text evidence="1">The sequence shown here is derived from an EMBL/GenBank/DDBJ whole genome shotgun (WGS) entry which is preliminary data.</text>
</comment>
<sequence>MVSMIMSSRNVNNNKNDNAFLRAWEDACQWKGRSRVWIPSGVYMVNSVRFVGPCNGEIAFEIRGGLKAPVKPSLFLTDTWIGFQYVNDLTVEGGGFLDGQGYYAWKFNDCHQNTNCKPLPANLRFDFINNSRIQYIKSINSKNIHINLFACNKINVTNVILRAPENSPNTDGIHIGTSTNLLIQNVNIGTGDDCISMISGSKNITISEVSCGPGHGISIGSLGKAFEKEYVSGIKVLNSNFTRTQNGVRIKTWAPSLPSLASDITFSGLFMNTVWNPIVIDQNYCPHSLCGNLERSQVRIRDVTFKDIGGTSNSEVAINLQCSKLVPCQNVILDNINLAYNGPKKSHAVSSCSNVVANYKAKLSTSYKLHISSIHIYFNPNLSSELFGCYIPGHLDI</sequence>
<dbReference type="Proteomes" id="UP001060085">
    <property type="component" value="Linkage Group LG06"/>
</dbReference>
<proteinExistence type="predicted"/>
<organism evidence="1 2">
    <name type="scientific">Catharanthus roseus</name>
    <name type="common">Madagascar periwinkle</name>
    <name type="synonym">Vinca rosea</name>
    <dbReference type="NCBI Taxonomy" id="4058"/>
    <lineage>
        <taxon>Eukaryota</taxon>
        <taxon>Viridiplantae</taxon>
        <taxon>Streptophyta</taxon>
        <taxon>Embryophyta</taxon>
        <taxon>Tracheophyta</taxon>
        <taxon>Spermatophyta</taxon>
        <taxon>Magnoliopsida</taxon>
        <taxon>eudicotyledons</taxon>
        <taxon>Gunneridae</taxon>
        <taxon>Pentapetalae</taxon>
        <taxon>asterids</taxon>
        <taxon>lamiids</taxon>
        <taxon>Gentianales</taxon>
        <taxon>Apocynaceae</taxon>
        <taxon>Rauvolfioideae</taxon>
        <taxon>Vinceae</taxon>
        <taxon>Catharanthinae</taxon>
        <taxon>Catharanthus</taxon>
    </lineage>
</organism>
<reference evidence="2" key="1">
    <citation type="journal article" date="2023" name="Nat. Plants">
        <title>Single-cell RNA sequencing provides a high-resolution roadmap for understanding the multicellular compartmentation of specialized metabolism.</title>
        <authorList>
            <person name="Sun S."/>
            <person name="Shen X."/>
            <person name="Li Y."/>
            <person name="Li Y."/>
            <person name="Wang S."/>
            <person name="Li R."/>
            <person name="Zhang H."/>
            <person name="Shen G."/>
            <person name="Guo B."/>
            <person name="Wei J."/>
            <person name="Xu J."/>
            <person name="St-Pierre B."/>
            <person name="Chen S."/>
            <person name="Sun C."/>
        </authorList>
    </citation>
    <scope>NUCLEOTIDE SEQUENCE [LARGE SCALE GENOMIC DNA]</scope>
</reference>